<sequence>MLQDGERWQIVEVQRDMTLEDLPFAVKTLIKKQENSDQVRRIIESKQYGTDITIYEFYLVAENGTESRKEIKSENDEVVLLDEEWKH</sequence>
<evidence type="ECO:0000313" key="1">
    <source>
        <dbReference type="EMBL" id="AMJ78980.1"/>
    </source>
</evidence>
<protein>
    <recommendedName>
        <fullName evidence="3">PepSY domain-containing protein</fullName>
    </recommendedName>
</protein>
<dbReference type="AlphaFoldDB" id="A0AAC8XKC6"/>
<proteinExistence type="predicted"/>
<reference evidence="1 2" key="1">
    <citation type="submission" date="2015-12" db="EMBL/GenBank/DDBJ databases">
        <title>Intraspecies pangenome expansion in the marine bacterium Alteromonas.</title>
        <authorList>
            <person name="Lopez-Perez M."/>
            <person name="Rodriguez-Valera F."/>
        </authorList>
    </citation>
    <scope>NUCLEOTIDE SEQUENCE [LARGE SCALE GENOMIC DNA]</scope>
    <source>
        <strain evidence="1 2">UM8</strain>
    </source>
</reference>
<evidence type="ECO:0000313" key="2">
    <source>
        <dbReference type="Proteomes" id="UP000061468"/>
    </source>
</evidence>
<name>A0AAC8XKC6_9ALTE</name>
<gene>
    <name evidence="1" type="ORF">AV942_12095</name>
</gene>
<dbReference type="Proteomes" id="UP000061468">
    <property type="component" value="Chromosome"/>
</dbReference>
<organism evidence="1 2">
    <name type="scientific">Alteromonas mediterranea</name>
    <dbReference type="NCBI Taxonomy" id="314275"/>
    <lineage>
        <taxon>Bacteria</taxon>
        <taxon>Pseudomonadati</taxon>
        <taxon>Pseudomonadota</taxon>
        <taxon>Gammaproteobacteria</taxon>
        <taxon>Alteromonadales</taxon>
        <taxon>Alteromonadaceae</taxon>
        <taxon>Alteromonas/Salinimonas group</taxon>
        <taxon>Alteromonas</taxon>
    </lineage>
</organism>
<dbReference type="RefSeq" id="WP_051025787.1">
    <property type="nucleotide sequence ID" value="NZ_CP013928.1"/>
</dbReference>
<accession>A0AAC8XKC6</accession>
<dbReference type="EMBL" id="CP013928">
    <property type="protein sequence ID" value="AMJ78980.1"/>
    <property type="molecule type" value="Genomic_DNA"/>
</dbReference>
<evidence type="ECO:0008006" key="3">
    <source>
        <dbReference type="Google" id="ProtNLM"/>
    </source>
</evidence>